<dbReference type="InterPro" id="IPR051908">
    <property type="entry name" value="Ribosomal_N-acetyltransferase"/>
</dbReference>
<dbReference type="PANTHER" id="PTHR43441:SF11">
    <property type="entry name" value="RIBOSOMAL-PROTEIN-SERINE ACETYLTRANSFERASE"/>
    <property type="match status" value="1"/>
</dbReference>
<dbReference type="InterPro" id="IPR000182">
    <property type="entry name" value="GNAT_dom"/>
</dbReference>
<dbReference type="Proteomes" id="UP000295621">
    <property type="component" value="Unassembled WGS sequence"/>
</dbReference>
<evidence type="ECO:0000313" key="2">
    <source>
        <dbReference type="EMBL" id="TDC52582.1"/>
    </source>
</evidence>
<keyword evidence="3" id="KW-1185">Reference proteome</keyword>
<organism evidence="2 3">
    <name type="scientific">Jiangella ureilytica</name>
    <dbReference type="NCBI Taxonomy" id="2530374"/>
    <lineage>
        <taxon>Bacteria</taxon>
        <taxon>Bacillati</taxon>
        <taxon>Actinomycetota</taxon>
        <taxon>Actinomycetes</taxon>
        <taxon>Jiangellales</taxon>
        <taxon>Jiangellaceae</taxon>
        <taxon>Jiangella</taxon>
    </lineage>
</organism>
<dbReference type="Pfam" id="PF13302">
    <property type="entry name" value="Acetyltransf_3"/>
    <property type="match status" value="1"/>
</dbReference>
<dbReference type="EMBL" id="SMKL01000014">
    <property type="protein sequence ID" value="TDC52582.1"/>
    <property type="molecule type" value="Genomic_DNA"/>
</dbReference>
<feature type="domain" description="N-acetyltransferase" evidence="1">
    <location>
        <begin position="15"/>
        <end position="182"/>
    </location>
</feature>
<evidence type="ECO:0000313" key="3">
    <source>
        <dbReference type="Proteomes" id="UP000295621"/>
    </source>
</evidence>
<name>A0A4R4RUR3_9ACTN</name>
<protein>
    <submittedName>
        <fullName evidence="2">N-acetyltransferase</fullName>
    </submittedName>
</protein>
<comment type="caution">
    <text evidence="2">The sequence shown here is derived from an EMBL/GenBank/DDBJ whole genome shotgun (WGS) entry which is preliminary data.</text>
</comment>
<dbReference type="InterPro" id="IPR016181">
    <property type="entry name" value="Acyl_CoA_acyltransferase"/>
</dbReference>
<dbReference type="AlphaFoldDB" id="A0A4R4RUR3"/>
<sequence>MAAPAPSLPVTTDRLTLRRYLETDLDDLHRLHGHPDVARYMYWEPWSRGRAMEGLGRRMQQSAIAHEGDVLDLAVVRTADGVFLGEVHLQNVSEQHRRAEIGFALHSANHGHGYAREAATAMMRLAFETFGFRRVIGRCDADNAASAGLMERLGMRREAHEVESEFVKGVWTSEYEYAMLAGEWASLAST</sequence>
<dbReference type="GO" id="GO:0008999">
    <property type="term" value="F:protein-N-terminal-alanine acetyltransferase activity"/>
    <property type="evidence" value="ECO:0007669"/>
    <property type="project" value="TreeGrafter"/>
</dbReference>
<dbReference type="GO" id="GO:1990189">
    <property type="term" value="F:protein N-terminal-serine acetyltransferase activity"/>
    <property type="evidence" value="ECO:0007669"/>
    <property type="project" value="TreeGrafter"/>
</dbReference>
<dbReference type="RefSeq" id="WP_131981195.1">
    <property type="nucleotide sequence ID" value="NZ_SMKL01000014.1"/>
</dbReference>
<dbReference type="PANTHER" id="PTHR43441">
    <property type="entry name" value="RIBOSOMAL-PROTEIN-SERINE ACETYLTRANSFERASE"/>
    <property type="match status" value="1"/>
</dbReference>
<reference evidence="2 3" key="1">
    <citation type="submission" date="2019-02" db="EMBL/GenBank/DDBJ databases">
        <title>Draft genome sequences of novel Actinobacteria.</title>
        <authorList>
            <person name="Sahin N."/>
            <person name="Ay H."/>
            <person name="Saygin H."/>
        </authorList>
    </citation>
    <scope>NUCLEOTIDE SEQUENCE [LARGE SCALE GENOMIC DNA]</scope>
    <source>
        <strain evidence="2 3">KC603</strain>
    </source>
</reference>
<keyword evidence="2" id="KW-0808">Transferase</keyword>
<dbReference type="OrthoDB" id="9132139at2"/>
<dbReference type="Gene3D" id="3.40.630.30">
    <property type="match status" value="1"/>
</dbReference>
<dbReference type="SUPFAM" id="SSF55729">
    <property type="entry name" value="Acyl-CoA N-acyltransferases (Nat)"/>
    <property type="match status" value="1"/>
</dbReference>
<dbReference type="PROSITE" id="PS51186">
    <property type="entry name" value="GNAT"/>
    <property type="match status" value="1"/>
</dbReference>
<evidence type="ECO:0000259" key="1">
    <source>
        <dbReference type="PROSITE" id="PS51186"/>
    </source>
</evidence>
<gene>
    <name evidence="2" type="ORF">E1212_08285</name>
</gene>
<proteinExistence type="predicted"/>
<dbReference type="GO" id="GO:0005737">
    <property type="term" value="C:cytoplasm"/>
    <property type="evidence" value="ECO:0007669"/>
    <property type="project" value="TreeGrafter"/>
</dbReference>
<accession>A0A4R4RUR3</accession>